<accession>A0A075P9R3</accession>
<keyword evidence="1" id="KW-0732">Signal</keyword>
<feature type="domain" description="EF-hand" evidence="2">
    <location>
        <begin position="47"/>
        <end position="82"/>
    </location>
</feature>
<feature type="chain" id="PRO_5033213312" description="EF-hand domain-containing protein" evidence="1">
    <location>
        <begin position="21"/>
        <end position="187"/>
    </location>
</feature>
<dbReference type="Pfam" id="PF13202">
    <property type="entry name" value="EF-hand_5"/>
    <property type="match status" value="2"/>
</dbReference>
<proteinExistence type="predicted"/>
<reference evidence="4 6" key="2">
    <citation type="journal article" date="2018" name="Nat. Biotechnol.">
        <title>A standardized bacterial taxonomy based on genome phylogeny substantially revises the tree of life.</title>
        <authorList>
            <person name="Parks D.H."/>
            <person name="Chuvochina M."/>
            <person name="Waite D.W."/>
            <person name="Rinke C."/>
            <person name="Skarshewski A."/>
            <person name="Chaumeil P.A."/>
            <person name="Hugenholtz P."/>
        </authorList>
    </citation>
    <scope>NUCLEOTIDE SEQUENCE [LARGE SCALE GENOMIC DNA]</scope>
    <source>
        <strain evidence="4">UBA11621</strain>
    </source>
</reference>
<dbReference type="PATRIC" id="fig|589873.4.peg.3575"/>
<dbReference type="AlphaFoldDB" id="A0A075P9R3"/>
<dbReference type="SMART" id="SM00054">
    <property type="entry name" value="EFh"/>
    <property type="match status" value="3"/>
</dbReference>
<keyword evidence="5" id="KW-1185">Reference proteome</keyword>
<dbReference type="OrthoDB" id="6335882at2"/>
<protein>
    <recommendedName>
        <fullName evidence="2">EF-hand domain-containing protein</fullName>
    </recommendedName>
</protein>
<dbReference type="Gene3D" id="1.10.238.10">
    <property type="entry name" value="EF-hand"/>
    <property type="match status" value="3"/>
</dbReference>
<dbReference type="KEGG" id="aal:EP13_15880"/>
<dbReference type="Proteomes" id="UP000264779">
    <property type="component" value="Unassembled WGS sequence"/>
</dbReference>
<dbReference type="GeneID" id="78256366"/>
<dbReference type="InterPro" id="IPR011992">
    <property type="entry name" value="EF-hand-dom_pair"/>
</dbReference>
<dbReference type="InterPro" id="IPR018247">
    <property type="entry name" value="EF_Hand_1_Ca_BS"/>
</dbReference>
<reference evidence="3 5" key="1">
    <citation type="submission" date="2014-06" db="EMBL/GenBank/DDBJ databases">
        <title>Genomes of Alteromonas australica, a world apart.</title>
        <authorList>
            <person name="Gonzaga A."/>
            <person name="Lopez-Perez M."/>
            <person name="Rodriguez-Valera F."/>
        </authorList>
    </citation>
    <scope>NUCLEOTIDE SEQUENCE [LARGE SCALE GENOMIC DNA]</scope>
    <source>
        <strain evidence="3 5">H 17</strain>
    </source>
</reference>
<dbReference type="KEGG" id="aaus:EP12_16480"/>
<evidence type="ECO:0000313" key="3">
    <source>
        <dbReference type="EMBL" id="AIG00043.1"/>
    </source>
</evidence>
<name>A0A075P9R3_9ALTE</name>
<evidence type="ECO:0000256" key="1">
    <source>
        <dbReference type="SAM" id="SignalP"/>
    </source>
</evidence>
<dbReference type="RefSeq" id="WP_044058074.1">
    <property type="nucleotide sequence ID" value="NZ_CAJXAX010000002.1"/>
</dbReference>
<sequence length="187" mass="20943">MKKLTLSVLIASAMSLPAMAGDHDHKISTQFSALDSDGNGVLDKEELKDSQLKDMLSKVDSDGDHTITRGEFDGFVDEHPRKFSDDIVASVKTKGTTDAMLTKSVSKKVVSRTDGEVISEKNRELRTEMHATADVKFDKVDKNNDGELTLNELTKSDVKGNFDKMDMDENNLITRMEYRKYFDSIDQ</sequence>
<feature type="signal peptide" evidence="1">
    <location>
        <begin position="1"/>
        <end position="20"/>
    </location>
</feature>
<dbReference type="EMBL" id="CP008849">
    <property type="protein sequence ID" value="AIG00043.1"/>
    <property type="molecule type" value="Genomic_DNA"/>
</dbReference>
<dbReference type="SUPFAM" id="SSF47473">
    <property type="entry name" value="EF-hand"/>
    <property type="match status" value="1"/>
</dbReference>
<dbReference type="EMBL" id="DONK01000109">
    <property type="protein sequence ID" value="HBU51045.1"/>
    <property type="molecule type" value="Genomic_DNA"/>
</dbReference>
<evidence type="ECO:0000313" key="4">
    <source>
        <dbReference type="EMBL" id="HBU51045.1"/>
    </source>
</evidence>
<gene>
    <name evidence="4" type="ORF">DEB45_07280</name>
    <name evidence="3" type="ORF">EP13_15880</name>
</gene>
<dbReference type="PROSITE" id="PS00018">
    <property type="entry name" value="EF_HAND_1"/>
    <property type="match status" value="2"/>
</dbReference>
<dbReference type="InterPro" id="IPR002048">
    <property type="entry name" value="EF_hand_dom"/>
</dbReference>
<evidence type="ECO:0000313" key="6">
    <source>
        <dbReference type="Proteomes" id="UP000264779"/>
    </source>
</evidence>
<organism evidence="3 5">
    <name type="scientific">Alteromonas australica</name>
    <dbReference type="NCBI Taxonomy" id="589873"/>
    <lineage>
        <taxon>Bacteria</taxon>
        <taxon>Pseudomonadati</taxon>
        <taxon>Pseudomonadota</taxon>
        <taxon>Gammaproteobacteria</taxon>
        <taxon>Alteromonadales</taxon>
        <taxon>Alteromonadaceae</taxon>
        <taxon>Alteromonas/Salinimonas group</taxon>
        <taxon>Alteromonas</taxon>
    </lineage>
</organism>
<dbReference type="Proteomes" id="UP000056090">
    <property type="component" value="Chromosome"/>
</dbReference>
<dbReference type="GO" id="GO:0005509">
    <property type="term" value="F:calcium ion binding"/>
    <property type="evidence" value="ECO:0007669"/>
    <property type="project" value="InterPro"/>
</dbReference>
<dbReference type="PROSITE" id="PS50222">
    <property type="entry name" value="EF_HAND_2"/>
    <property type="match status" value="1"/>
</dbReference>
<evidence type="ECO:0000259" key="2">
    <source>
        <dbReference type="PROSITE" id="PS50222"/>
    </source>
</evidence>
<evidence type="ECO:0000313" key="5">
    <source>
        <dbReference type="Proteomes" id="UP000056090"/>
    </source>
</evidence>